<keyword evidence="5 10" id="KW-1133">Transmembrane helix</keyword>
<gene>
    <name evidence="10" type="primary">plsY</name>
    <name evidence="11" type="ORF">QNH39_23430</name>
</gene>
<dbReference type="Proteomes" id="UP001178288">
    <property type="component" value="Chromosome"/>
</dbReference>
<dbReference type="EMBL" id="CP126114">
    <property type="protein sequence ID" value="WHY85528.1"/>
    <property type="molecule type" value="Genomic_DNA"/>
</dbReference>
<keyword evidence="11" id="KW-0012">Acyltransferase</keyword>
<evidence type="ECO:0000256" key="5">
    <source>
        <dbReference type="ARBA" id="ARBA00022989"/>
    </source>
</evidence>
<dbReference type="PANTHER" id="PTHR30309">
    <property type="entry name" value="INNER MEMBRANE PROTEIN YGIH"/>
    <property type="match status" value="1"/>
</dbReference>
<keyword evidence="8 10" id="KW-0594">Phospholipid biosynthesis</keyword>
<keyword evidence="12" id="KW-1185">Reference proteome</keyword>
<dbReference type="AlphaFoldDB" id="A0AA95SBY2"/>
<feature type="transmembrane region" description="Helical" evidence="10">
    <location>
        <begin position="108"/>
        <end position="131"/>
    </location>
</feature>
<dbReference type="HAMAP" id="MF_01043">
    <property type="entry name" value="PlsY"/>
    <property type="match status" value="1"/>
</dbReference>
<accession>A0AA95SBY2</accession>
<dbReference type="Pfam" id="PF02660">
    <property type="entry name" value="G3P_acyltransf"/>
    <property type="match status" value="1"/>
</dbReference>
<feature type="transmembrane region" description="Helical" evidence="10">
    <location>
        <begin position="159"/>
        <end position="177"/>
    </location>
</feature>
<proteinExistence type="inferred from homology"/>
<dbReference type="InterPro" id="IPR003811">
    <property type="entry name" value="G3P_acylTferase_PlsY"/>
</dbReference>
<evidence type="ECO:0000256" key="8">
    <source>
        <dbReference type="ARBA" id="ARBA00023209"/>
    </source>
</evidence>
<dbReference type="SMART" id="SM01207">
    <property type="entry name" value="G3P_acyltransf"/>
    <property type="match status" value="1"/>
</dbReference>
<feature type="transmembrane region" description="Helical" evidence="10">
    <location>
        <begin position="137"/>
        <end position="154"/>
    </location>
</feature>
<keyword evidence="1 10" id="KW-1003">Cell membrane</keyword>
<comment type="function">
    <text evidence="10">Catalyzes the transfer of an acyl group from acyl-phosphate (acyl-PO(4)) to glycerol-3-phosphate (G3P) to form lysophosphatidic acid (LPA). This enzyme utilizes acyl-phosphate as fatty acyl donor, but not acyl-CoA or acyl-ACP.</text>
</comment>
<keyword evidence="3 10" id="KW-0808">Transferase</keyword>
<feature type="transmembrane region" description="Helical" evidence="10">
    <location>
        <begin position="51"/>
        <end position="72"/>
    </location>
</feature>
<keyword evidence="4 10" id="KW-0812">Transmembrane</keyword>
<evidence type="ECO:0000256" key="10">
    <source>
        <dbReference type="HAMAP-Rule" id="MF_01043"/>
    </source>
</evidence>
<feature type="transmembrane region" description="Helical" evidence="10">
    <location>
        <begin position="6"/>
        <end position="25"/>
    </location>
</feature>
<evidence type="ECO:0000313" key="12">
    <source>
        <dbReference type="Proteomes" id="UP001178288"/>
    </source>
</evidence>
<comment type="subcellular location">
    <subcellularLocation>
        <location evidence="10">Cell membrane</location>
        <topology evidence="10">Multi-pass membrane protein</topology>
    </subcellularLocation>
</comment>
<keyword evidence="2 10" id="KW-0444">Lipid biosynthesis</keyword>
<evidence type="ECO:0000256" key="7">
    <source>
        <dbReference type="ARBA" id="ARBA00023136"/>
    </source>
</evidence>
<comment type="subunit">
    <text evidence="10">Probably interacts with PlsX.</text>
</comment>
<dbReference type="RefSeq" id="WP_066092120.1">
    <property type="nucleotide sequence ID" value="NZ_CP126114.1"/>
</dbReference>
<evidence type="ECO:0000256" key="9">
    <source>
        <dbReference type="ARBA" id="ARBA00023264"/>
    </source>
</evidence>
<comment type="similarity">
    <text evidence="10">Belongs to the PlsY family.</text>
</comment>
<keyword evidence="9 10" id="KW-1208">Phospholipid metabolism</keyword>
<evidence type="ECO:0000313" key="11">
    <source>
        <dbReference type="EMBL" id="WHY85528.1"/>
    </source>
</evidence>
<dbReference type="GO" id="GO:0043772">
    <property type="term" value="F:acyl-phosphate glycerol-3-phosphate acyltransferase activity"/>
    <property type="evidence" value="ECO:0007669"/>
    <property type="project" value="UniProtKB-UniRule"/>
</dbReference>
<evidence type="ECO:0000256" key="6">
    <source>
        <dbReference type="ARBA" id="ARBA00023098"/>
    </source>
</evidence>
<dbReference type="PANTHER" id="PTHR30309:SF0">
    <property type="entry name" value="GLYCEROL-3-PHOSPHATE ACYLTRANSFERASE-RELATED"/>
    <property type="match status" value="1"/>
</dbReference>
<name>A0AA95SBY2_9BACI</name>
<evidence type="ECO:0000256" key="2">
    <source>
        <dbReference type="ARBA" id="ARBA00022516"/>
    </source>
</evidence>
<evidence type="ECO:0000256" key="3">
    <source>
        <dbReference type="ARBA" id="ARBA00022679"/>
    </source>
</evidence>
<comment type="pathway">
    <text evidence="10">Lipid metabolism; phospholipid metabolism.</text>
</comment>
<dbReference type="EC" id="2.3.1.275" evidence="10"/>
<dbReference type="GO" id="GO:0005886">
    <property type="term" value="C:plasma membrane"/>
    <property type="evidence" value="ECO:0007669"/>
    <property type="project" value="UniProtKB-SubCell"/>
</dbReference>
<sequence>MIWLYLVFSYLIGNIMFGYLVIKALHHKDIRRHGSGNVGARNAGRLHGKKAFAIIFLGDALKGISVILIGRYLHFPEYVQLIGLGMAILGHIKPAALKFNGGKGISTFIGGMICFEPLLIAVILLAFFALYPFTKSFTLSGLGAFLFIPIFLFFKQYQWLTCVIELTLIGIIFLAHSENIKERLKSRGQKG</sequence>
<comment type="catalytic activity">
    <reaction evidence="10">
        <text>an acyl phosphate + sn-glycerol 3-phosphate = a 1-acyl-sn-glycero-3-phosphate + phosphate</text>
        <dbReference type="Rhea" id="RHEA:34075"/>
        <dbReference type="ChEBI" id="CHEBI:43474"/>
        <dbReference type="ChEBI" id="CHEBI:57597"/>
        <dbReference type="ChEBI" id="CHEBI:57970"/>
        <dbReference type="ChEBI" id="CHEBI:59918"/>
        <dbReference type="EC" id="2.3.1.275"/>
    </reaction>
</comment>
<keyword evidence="7 10" id="KW-0472">Membrane</keyword>
<dbReference type="GO" id="GO:0008654">
    <property type="term" value="P:phospholipid biosynthetic process"/>
    <property type="evidence" value="ECO:0007669"/>
    <property type="project" value="UniProtKB-UniRule"/>
</dbReference>
<evidence type="ECO:0000256" key="1">
    <source>
        <dbReference type="ARBA" id="ARBA00022475"/>
    </source>
</evidence>
<evidence type="ECO:0000256" key="4">
    <source>
        <dbReference type="ARBA" id="ARBA00022692"/>
    </source>
</evidence>
<keyword evidence="6 10" id="KW-0443">Lipid metabolism</keyword>
<dbReference type="KEGG" id="nnv:QNH39_23430"/>
<reference evidence="11" key="1">
    <citation type="submission" date="2023-05" db="EMBL/GenBank/DDBJ databases">
        <title>Comparative genomics of Bacillaceae isolates and their secondary metabolite potential.</title>
        <authorList>
            <person name="Song L."/>
            <person name="Nielsen L.J."/>
            <person name="Mohite O."/>
            <person name="Xu X."/>
            <person name="Weber T."/>
            <person name="Kovacs A.T."/>
        </authorList>
    </citation>
    <scope>NUCLEOTIDE SEQUENCE</scope>
    <source>
        <strain evidence="11">XLM17</strain>
    </source>
</reference>
<protein>
    <recommendedName>
        <fullName evidence="10">Glycerol-3-phosphate acyltransferase</fullName>
    </recommendedName>
    <alternativeName>
        <fullName evidence="10">Acyl-PO4 G3P acyltransferase</fullName>
    </alternativeName>
    <alternativeName>
        <fullName evidence="10">Acyl-phosphate--glycerol-3-phosphate acyltransferase</fullName>
    </alternativeName>
    <alternativeName>
        <fullName evidence="10">G3P acyltransferase</fullName>
        <shortName evidence="10">GPAT</shortName>
        <ecNumber evidence="10">2.3.1.275</ecNumber>
    </alternativeName>
    <alternativeName>
        <fullName evidence="10">Lysophosphatidic acid synthase</fullName>
        <shortName evidence="10">LPA synthase</shortName>
    </alternativeName>
</protein>
<organism evidence="11 12">
    <name type="scientific">Neobacillus novalis</name>
    <dbReference type="NCBI Taxonomy" id="220687"/>
    <lineage>
        <taxon>Bacteria</taxon>
        <taxon>Bacillati</taxon>
        <taxon>Bacillota</taxon>
        <taxon>Bacilli</taxon>
        <taxon>Bacillales</taxon>
        <taxon>Bacillaceae</taxon>
        <taxon>Neobacillus</taxon>
    </lineage>
</organism>